<reference evidence="1" key="1">
    <citation type="submission" date="2019-08" db="EMBL/GenBank/DDBJ databases">
        <authorList>
            <person name="Kucharzyk K."/>
            <person name="Murdoch R.W."/>
            <person name="Higgins S."/>
            <person name="Loffler F."/>
        </authorList>
    </citation>
    <scope>NUCLEOTIDE SEQUENCE</scope>
</reference>
<accession>A0A645EV56</accession>
<name>A0A645EV56_9ZZZZ</name>
<dbReference type="EMBL" id="VSSQ01051241">
    <property type="protein sequence ID" value="MPN05330.1"/>
    <property type="molecule type" value="Genomic_DNA"/>
</dbReference>
<comment type="caution">
    <text evidence="1">The sequence shown here is derived from an EMBL/GenBank/DDBJ whole genome shotgun (WGS) entry which is preliminary data.</text>
</comment>
<sequence length="103" mass="11657">MEVHIFIRLLNGFLYVRSTLQDVLIQRDQLIHWQGISSWLEAIQVGQQETQGITNTAVTIRSTAKDFFTGGHFITVVGRCDPETQTIGTHIFNDVLRGNDVTQ</sequence>
<organism evidence="1">
    <name type="scientific">bioreactor metagenome</name>
    <dbReference type="NCBI Taxonomy" id="1076179"/>
    <lineage>
        <taxon>unclassified sequences</taxon>
        <taxon>metagenomes</taxon>
        <taxon>ecological metagenomes</taxon>
    </lineage>
</organism>
<evidence type="ECO:0000313" key="1">
    <source>
        <dbReference type="EMBL" id="MPN05330.1"/>
    </source>
</evidence>
<gene>
    <name evidence="1" type="ORF">SDC9_152580</name>
</gene>
<dbReference type="AlphaFoldDB" id="A0A645EV56"/>
<proteinExistence type="predicted"/>
<protein>
    <submittedName>
        <fullName evidence="1">Uncharacterized protein</fullName>
    </submittedName>
</protein>